<dbReference type="EMBL" id="MLJW01000146">
    <property type="protein sequence ID" value="OIQ96566.1"/>
    <property type="molecule type" value="Genomic_DNA"/>
</dbReference>
<evidence type="ECO:0000256" key="4">
    <source>
        <dbReference type="ARBA" id="ARBA00022989"/>
    </source>
</evidence>
<comment type="caution">
    <text evidence="7">The sequence shown here is derived from an EMBL/GenBank/DDBJ whole genome shotgun (WGS) entry which is preliminary data.</text>
</comment>
<accession>A0A1J5RKK4</accession>
<evidence type="ECO:0000256" key="6">
    <source>
        <dbReference type="SAM" id="Phobius"/>
    </source>
</evidence>
<feature type="transmembrane region" description="Helical" evidence="6">
    <location>
        <begin position="38"/>
        <end position="55"/>
    </location>
</feature>
<keyword evidence="3 6" id="KW-0812">Transmembrane</keyword>
<dbReference type="AlphaFoldDB" id="A0A1J5RKK4"/>
<feature type="transmembrane region" description="Helical" evidence="6">
    <location>
        <begin position="182"/>
        <end position="200"/>
    </location>
</feature>
<dbReference type="InterPro" id="IPR038730">
    <property type="entry name" value="HyfE-like"/>
</dbReference>
<organism evidence="7">
    <name type="scientific">mine drainage metagenome</name>
    <dbReference type="NCBI Taxonomy" id="410659"/>
    <lineage>
        <taxon>unclassified sequences</taxon>
        <taxon>metagenomes</taxon>
        <taxon>ecological metagenomes</taxon>
    </lineage>
</organism>
<name>A0A1J5RKK4_9ZZZZ</name>
<dbReference type="PANTHER" id="PTHR38601:SF1">
    <property type="entry name" value="HYDROGENASE-4 COMPONENT E"/>
    <property type="match status" value="1"/>
</dbReference>
<feature type="transmembrane region" description="Helical" evidence="6">
    <location>
        <begin position="156"/>
        <end position="176"/>
    </location>
</feature>
<dbReference type="GO" id="GO:0005886">
    <property type="term" value="C:plasma membrane"/>
    <property type="evidence" value="ECO:0007669"/>
    <property type="project" value="UniProtKB-SubCell"/>
</dbReference>
<protein>
    <submittedName>
        <fullName evidence="7">Hydrogenase 4 membrane subunit</fullName>
    </submittedName>
</protein>
<keyword evidence="2" id="KW-1003">Cell membrane</keyword>
<evidence type="ECO:0000313" key="7">
    <source>
        <dbReference type="EMBL" id="OIQ96566.1"/>
    </source>
</evidence>
<keyword evidence="5 6" id="KW-0472">Membrane</keyword>
<reference evidence="7" key="1">
    <citation type="submission" date="2016-10" db="EMBL/GenBank/DDBJ databases">
        <title>Sequence of Gallionella enrichment culture.</title>
        <authorList>
            <person name="Poehlein A."/>
            <person name="Muehling M."/>
            <person name="Daniel R."/>
        </authorList>
    </citation>
    <scope>NUCLEOTIDE SEQUENCE</scope>
</reference>
<keyword evidence="4 6" id="KW-1133">Transmembrane helix</keyword>
<evidence type="ECO:0000256" key="2">
    <source>
        <dbReference type="ARBA" id="ARBA00022475"/>
    </source>
</evidence>
<evidence type="ECO:0000256" key="1">
    <source>
        <dbReference type="ARBA" id="ARBA00004651"/>
    </source>
</evidence>
<gene>
    <name evidence="7" type="ORF">GALL_213920</name>
</gene>
<feature type="transmembrane region" description="Helical" evidence="6">
    <location>
        <begin position="6"/>
        <end position="26"/>
    </location>
</feature>
<dbReference type="PANTHER" id="PTHR38601">
    <property type="entry name" value="HYDROGENASE-4 COMPONENT E"/>
    <property type="match status" value="1"/>
</dbReference>
<comment type="subcellular location">
    <subcellularLocation>
        <location evidence="1">Cell membrane</location>
        <topology evidence="1">Multi-pass membrane protein</topology>
    </subcellularLocation>
</comment>
<feature type="transmembrane region" description="Helical" evidence="6">
    <location>
        <begin position="126"/>
        <end position="144"/>
    </location>
</feature>
<evidence type="ECO:0000256" key="5">
    <source>
        <dbReference type="ARBA" id="ARBA00023136"/>
    </source>
</evidence>
<feature type="transmembrane region" description="Helical" evidence="6">
    <location>
        <begin position="61"/>
        <end position="84"/>
    </location>
</feature>
<evidence type="ECO:0000256" key="3">
    <source>
        <dbReference type="ARBA" id="ARBA00022692"/>
    </source>
</evidence>
<feature type="transmembrane region" description="Helical" evidence="6">
    <location>
        <begin position="96"/>
        <end position="120"/>
    </location>
</feature>
<proteinExistence type="predicted"/>
<sequence length="222" mass="23841">MAHAPFAYNLAHLIGATVLMMGFGLLYQRRMTAVIRTYALQAMALALAAAWQAAIQDAPHLYATALIILLFKGMAVPAALQWLVRRLGIHRTVETALGIGPTLMAGVGLVALSIVLVIPMDIAGTAITRESVALAMSVVLLGLLMMITRRNAVTQVVGFMSLENGLLLAAVGAHGMPLVVELSIAFSVLVAMALFGIFFFRIRERFDSLELSYLETSRGDSQ</sequence>